<keyword evidence="12" id="KW-1185">Reference proteome</keyword>
<evidence type="ECO:0000256" key="6">
    <source>
        <dbReference type="ARBA" id="ARBA00022691"/>
    </source>
</evidence>
<dbReference type="PROSITE" id="PS51215">
    <property type="entry name" value="AWS"/>
    <property type="match status" value="1"/>
</dbReference>
<accession>A0A1Y2CFB8</accession>
<reference evidence="11 12" key="1">
    <citation type="submission" date="2016-07" db="EMBL/GenBank/DDBJ databases">
        <title>Pervasive Adenine N6-methylation of Active Genes in Fungi.</title>
        <authorList>
            <consortium name="DOE Joint Genome Institute"/>
            <person name="Mondo S.J."/>
            <person name="Dannebaum R.O."/>
            <person name="Kuo R.C."/>
            <person name="Labutti K."/>
            <person name="Haridas S."/>
            <person name="Kuo A."/>
            <person name="Salamov A."/>
            <person name="Ahrendt S.R."/>
            <person name="Lipzen A."/>
            <person name="Sullivan W."/>
            <person name="Andreopoulos W.B."/>
            <person name="Clum A."/>
            <person name="Lindquist E."/>
            <person name="Daum C."/>
            <person name="Ramamoorthy G.K."/>
            <person name="Gryganskyi A."/>
            <person name="Culley D."/>
            <person name="Magnuson J.K."/>
            <person name="James T.Y."/>
            <person name="O'Malley M.A."/>
            <person name="Stajich J.E."/>
            <person name="Spatafora J.W."/>
            <person name="Visel A."/>
            <person name="Grigoriev I.V."/>
        </authorList>
    </citation>
    <scope>NUCLEOTIDE SEQUENCE [LARGE SCALE GENOMIC DNA]</scope>
    <source>
        <strain evidence="11 12">JEL800</strain>
    </source>
</reference>
<dbReference type="SMART" id="SM00317">
    <property type="entry name" value="SET"/>
    <property type="match status" value="1"/>
</dbReference>
<organism evidence="11 12">
    <name type="scientific">Rhizoclosmatium globosum</name>
    <dbReference type="NCBI Taxonomy" id="329046"/>
    <lineage>
        <taxon>Eukaryota</taxon>
        <taxon>Fungi</taxon>
        <taxon>Fungi incertae sedis</taxon>
        <taxon>Chytridiomycota</taxon>
        <taxon>Chytridiomycota incertae sedis</taxon>
        <taxon>Chytridiomycetes</taxon>
        <taxon>Chytridiales</taxon>
        <taxon>Chytriomycetaceae</taxon>
        <taxon>Rhizoclosmatium</taxon>
    </lineage>
</organism>
<evidence type="ECO:0000256" key="3">
    <source>
        <dbReference type="ARBA" id="ARBA00022454"/>
    </source>
</evidence>
<feature type="domain" description="AWS" evidence="10">
    <location>
        <begin position="13"/>
        <end position="63"/>
    </location>
</feature>
<protein>
    <submittedName>
        <fullName evidence="11">SET domain-containing protein</fullName>
    </submittedName>
</protein>
<keyword evidence="4" id="KW-0489">Methyltransferase</keyword>
<dbReference type="EMBL" id="MCGO01000019">
    <property type="protein sequence ID" value="ORY45729.1"/>
    <property type="molecule type" value="Genomic_DNA"/>
</dbReference>
<dbReference type="PROSITE" id="PS50868">
    <property type="entry name" value="POST_SET"/>
    <property type="match status" value="1"/>
</dbReference>
<dbReference type="GO" id="GO:0042054">
    <property type="term" value="F:histone methyltransferase activity"/>
    <property type="evidence" value="ECO:0007669"/>
    <property type="project" value="InterPro"/>
</dbReference>
<dbReference type="SUPFAM" id="SSF82199">
    <property type="entry name" value="SET domain"/>
    <property type="match status" value="1"/>
</dbReference>
<dbReference type="InterPro" id="IPR003616">
    <property type="entry name" value="Post-SET_dom"/>
</dbReference>
<keyword evidence="5" id="KW-0808">Transferase</keyword>
<dbReference type="PANTHER" id="PTHR22884">
    <property type="entry name" value="SET DOMAIN PROTEINS"/>
    <property type="match status" value="1"/>
</dbReference>
<keyword evidence="7" id="KW-0539">Nucleus</keyword>
<evidence type="ECO:0000259" key="8">
    <source>
        <dbReference type="PROSITE" id="PS50280"/>
    </source>
</evidence>
<sequence length="246" mass="27590">TDIFVDRKPRKPAEIPLCMCVVPEDGSPACGKDCLNRLMQFECIEGNCATGTTCSNQSFQRSLSASLSPTGGLEICETSGRGFGIRTTRTFPKNTFLMEYCGEIISAETSRHRMETIYKDMTHYYFLNYDKSEVIDGCRKGSDARFVNHSCNPNCRIEKWVVNGEYCVGLFTERELEAGEEVTYDYRFESFGDMKKCMCGARGCRGFLGLNKSGDGLSDIKALKLCELFFLCCVGCWEGVFVLVLM</sequence>
<dbReference type="GO" id="GO:0032259">
    <property type="term" value="P:methylation"/>
    <property type="evidence" value="ECO:0007669"/>
    <property type="project" value="UniProtKB-KW"/>
</dbReference>
<dbReference type="STRING" id="329046.A0A1Y2CFB8"/>
<dbReference type="OrthoDB" id="422362at2759"/>
<feature type="non-terminal residue" evidence="11">
    <location>
        <position position="1"/>
    </location>
</feature>
<evidence type="ECO:0000259" key="10">
    <source>
        <dbReference type="PROSITE" id="PS51215"/>
    </source>
</evidence>
<dbReference type="InterPro" id="IPR046341">
    <property type="entry name" value="SET_dom_sf"/>
</dbReference>
<comment type="caution">
    <text evidence="11">The sequence shown here is derived from an EMBL/GenBank/DDBJ whole genome shotgun (WGS) entry which is preliminary data.</text>
</comment>
<dbReference type="InterPro" id="IPR006560">
    <property type="entry name" value="AWS_dom"/>
</dbReference>
<name>A0A1Y2CFB8_9FUNG</name>
<evidence type="ECO:0000256" key="4">
    <source>
        <dbReference type="ARBA" id="ARBA00022603"/>
    </source>
</evidence>
<dbReference type="GO" id="GO:0005694">
    <property type="term" value="C:chromosome"/>
    <property type="evidence" value="ECO:0007669"/>
    <property type="project" value="UniProtKB-SubCell"/>
</dbReference>
<feature type="domain" description="Post-SET" evidence="9">
    <location>
        <begin position="193"/>
        <end position="209"/>
    </location>
</feature>
<dbReference type="Proteomes" id="UP000193642">
    <property type="component" value="Unassembled WGS sequence"/>
</dbReference>
<dbReference type="Pfam" id="PF17907">
    <property type="entry name" value="AWS"/>
    <property type="match status" value="1"/>
</dbReference>
<dbReference type="PROSITE" id="PS50280">
    <property type="entry name" value="SET"/>
    <property type="match status" value="1"/>
</dbReference>
<keyword evidence="6" id="KW-0949">S-adenosyl-L-methionine</keyword>
<evidence type="ECO:0000256" key="5">
    <source>
        <dbReference type="ARBA" id="ARBA00022679"/>
    </source>
</evidence>
<evidence type="ECO:0000313" key="11">
    <source>
        <dbReference type="EMBL" id="ORY45729.1"/>
    </source>
</evidence>
<dbReference type="Gene3D" id="2.170.270.10">
    <property type="entry name" value="SET domain"/>
    <property type="match status" value="1"/>
</dbReference>
<dbReference type="GO" id="GO:0005634">
    <property type="term" value="C:nucleus"/>
    <property type="evidence" value="ECO:0007669"/>
    <property type="project" value="UniProtKB-SubCell"/>
</dbReference>
<evidence type="ECO:0000256" key="7">
    <source>
        <dbReference type="ARBA" id="ARBA00023242"/>
    </source>
</evidence>
<keyword evidence="3" id="KW-0158">Chromosome</keyword>
<proteinExistence type="predicted"/>
<evidence type="ECO:0000259" key="9">
    <source>
        <dbReference type="PROSITE" id="PS50868"/>
    </source>
</evidence>
<evidence type="ECO:0000313" key="12">
    <source>
        <dbReference type="Proteomes" id="UP000193642"/>
    </source>
</evidence>
<dbReference type="InterPro" id="IPR050777">
    <property type="entry name" value="SET2_Histone-Lys_MeTrsfase"/>
</dbReference>
<evidence type="ECO:0000256" key="2">
    <source>
        <dbReference type="ARBA" id="ARBA00004286"/>
    </source>
</evidence>
<gene>
    <name evidence="11" type="ORF">BCR33DRAFT_814065</name>
</gene>
<dbReference type="AlphaFoldDB" id="A0A1Y2CFB8"/>
<comment type="subcellular location">
    <subcellularLocation>
        <location evidence="2">Chromosome</location>
    </subcellularLocation>
    <subcellularLocation>
        <location evidence="1">Nucleus</location>
    </subcellularLocation>
</comment>
<feature type="domain" description="SET" evidence="8">
    <location>
        <begin position="71"/>
        <end position="187"/>
    </location>
</feature>
<dbReference type="Pfam" id="PF00856">
    <property type="entry name" value="SET"/>
    <property type="match status" value="1"/>
</dbReference>
<evidence type="ECO:0000256" key="1">
    <source>
        <dbReference type="ARBA" id="ARBA00004123"/>
    </source>
</evidence>
<dbReference type="InterPro" id="IPR001214">
    <property type="entry name" value="SET_dom"/>
</dbReference>
<dbReference type="SMART" id="SM00570">
    <property type="entry name" value="AWS"/>
    <property type="match status" value="1"/>
</dbReference>